<name>A0ABW2DLQ3_9BACT</name>
<evidence type="ECO:0000313" key="1">
    <source>
        <dbReference type="EMBL" id="MFC6997993.1"/>
    </source>
</evidence>
<sequence>MENLKSQIANWLMQYPYWLQFSGKALLDGENLNEELINATYELFLEDEGLKPSIIVRQPILFEIEESSQIGEDDLRLIEVKDIQNVNALATGQIIPFHNNLTVIFGANGVGKSGYVRLFNRAFNSRGDKRILNNVYATVSNGEASCKFVFKVGDDKQYELLYPENKGSREFNKFAIFDTECARAHIQEENKLLFTPRGFEFFDQLITIFENIKERLSVEIGKNKKENEFVALFKNDNEIRDIIHKLNFDSDLNKINNLKDYDNDEREALRKLNLIKSELTLLNIPLKITEAQKKYSLVESFLLSINLIQDKFSKKNLEDFWSYINTYKDLQQKSSVDGVNALNDLNIGALGSKEWREFIISAKNYIAKLSTEGEVSPDYPVEGDKCIFCLQDLRQSENDIVNKYWQYLKSEYERSLEVISKNLGEIKNRLQNLSIPELSDDSVVLNCLAESDVKTAARWKAIVLKFLDVKGQLIKICEEKAFVEFDIPFEDTQDLKDLLEKFSIEIENLRIKNPANELVEIEKQIQFLNDKLLLNNLHNKILLYVNQLQWAEKAGRSLNGLRTNFITTKQGQLFSEHITSQYTQTFKKECEFLKAPASVDISQRNIKGQTLRKLQIAGQTANSVLSEGEQRSICLSDFLTEVQLNHNNRGVIFDDPVTSLDHERKEIIATRLVQESNRRQVIIFTHDISFLIYLQLKSENQQIGFSVTTLRKFGSKVGIVNQSMPWIAQKVKDRVGYLKNDLVRIKKLEKEERVDEYNYAVKSWYGLLREGWERSVEERLFKGVVERFNLGIQTQKLKNVAITEEFIQAIEQGMSESSKWVHDTSPELNTTFPNSNKLNEDLLFFENFTKKCVSA</sequence>
<dbReference type="Gene3D" id="3.40.50.300">
    <property type="entry name" value="P-loop containing nucleotide triphosphate hydrolases"/>
    <property type="match status" value="2"/>
</dbReference>
<proteinExistence type="predicted"/>
<protein>
    <submittedName>
        <fullName evidence="1">AAA family ATPase</fullName>
    </submittedName>
</protein>
<accession>A0ABW2DLQ3</accession>
<evidence type="ECO:0000313" key="2">
    <source>
        <dbReference type="Proteomes" id="UP001596405"/>
    </source>
</evidence>
<gene>
    <name evidence="1" type="ORF">ACFQHR_10170</name>
</gene>
<dbReference type="Proteomes" id="UP001596405">
    <property type="component" value="Unassembled WGS sequence"/>
</dbReference>
<dbReference type="CDD" id="cd00267">
    <property type="entry name" value="ABC_ATPase"/>
    <property type="match status" value="1"/>
</dbReference>
<keyword evidence="2" id="KW-1185">Reference proteome</keyword>
<dbReference type="RefSeq" id="WP_066621824.1">
    <property type="nucleotide sequence ID" value="NZ_JBHSYQ010000004.1"/>
</dbReference>
<dbReference type="InterPro" id="IPR027417">
    <property type="entry name" value="P-loop_NTPase"/>
</dbReference>
<reference evidence="2" key="1">
    <citation type="journal article" date="2019" name="Int. J. Syst. Evol. Microbiol.">
        <title>The Global Catalogue of Microorganisms (GCM) 10K type strain sequencing project: providing services to taxonomists for standard genome sequencing and annotation.</title>
        <authorList>
            <consortium name="The Broad Institute Genomics Platform"/>
            <consortium name="The Broad Institute Genome Sequencing Center for Infectious Disease"/>
            <person name="Wu L."/>
            <person name="Ma J."/>
        </authorList>
    </citation>
    <scope>NUCLEOTIDE SEQUENCE [LARGE SCALE GENOMIC DNA]</scope>
    <source>
        <strain evidence="2">CGMCC 4.7393</strain>
    </source>
</reference>
<dbReference type="PANTHER" id="PTHR32182">
    <property type="entry name" value="DNA REPLICATION AND REPAIR PROTEIN RECF"/>
    <property type="match status" value="1"/>
</dbReference>
<organism evidence="1 2">
    <name type="scientific">Rufibacter roseus</name>
    <dbReference type="NCBI Taxonomy" id="1567108"/>
    <lineage>
        <taxon>Bacteria</taxon>
        <taxon>Pseudomonadati</taxon>
        <taxon>Bacteroidota</taxon>
        <taxon>Cytophagia</taxon>
        <taxon>Cytophagales</taxon>
        <taxon>Hymenobacteraceae</taxon>
        <taxon>Rufibacter</taxon>
    </lineage>
</organism>
<dbReference type="PANTHER" id="PTHR32182:SF0">
    <property type="entry name" value="DNA REPLICATION AND REPAIR PROTEIN RECF"/>
    <property type="match status" value="1"/>
</dbReference>
<comment type="caution">
    <text evidence="1">The sequence shown here is derived from an EMBL/GenBank/DDBJ whole genome shotgun (WGS) entry which is preliminary data.</text>
</comment>
<dbReference type="SUPFAM" id="SSF52540">
    <property type="entry name" value="P-loop containing nucleoside triphosphate hydrolases"/>
    <property type="match status" value="1"/>
</dbReference>
<dbReference type="EMBL" id="JBHSYQ010000004">
    <property type="protein sequence ID" value="MFC6997993.1"/>
    <property type="molecule type" value="Genomic_DNA"/>
</dbReference>